<sequence>MVVNHLLQLGLSEKEAEVYLAALQLGFCSVQKIAEKAEINRTTAYTHIRNLITRGLIKTEEKNGKAYLVAEKPEKLRHIWQTQEQEIRRRKLTLDLIMPELESLYSVEEEKISVCKYDLKDIEMARDFLVSMRSDFIYSIFNREELKQIDRVNEKDKAYAEKLLESTKLYKGIVIARVKQVNKFLQKLNTENDKVFIKYLPFVKYNIPCEFLIAQKVVTILRDKEIIIFKDKFFATSMKILFEILWQEAEPIDNLC</sequence>
<evidence type="ECO:0000313" key="2">
    <source>
        <dbReference type="EMBL" id="OGF33327.1"/>
    </source>
</evidence>
<feature type="domain" description="Transcription regulator TrmB N-terminal" evidence="1">
    <location>
        <begin position="8"/>
        <end position="67"/>
    </location>
</feature>
<protein>
    <recommendedName>
        <fullName evidence="1">Transcription regulator TrmB N-terminal domain-containing protein</fullName>
    </recommendedName>
</protein>
<proteinExistence type="predicted"/>
<dbReference type="InterPro" id="IPR036390">
    <property type="entry name" value="WH_DNA-bd_sf"/>
</dbReference>
<organism evidence="2 3">
    <name type="scientific">Candidatus Falkowbacteria bacterium RIFOXYC2_FULL_36_12</name>
    <dbReference type="NCBI Taxonomy" id="1798002"/>
    <lineage>
        <taxon>Bacteria</taxon>
        <taxon>Candidatus Falkowiibacteriota</taxon>
    </lineage>
</organism>
<dbReference type="Pfam" id="PF01978">
    <property type="entry name" value="TrmB"/>
    <property type="match status" value="1"/>
</dbReference>
<dbReference type="Proteomes" id="UP000179001">
    <property type="component" value="Unassembled WGS sequence"/>
</dbReference>
<evidence type="ECO:0000313" key="3">
    <source>
        <dbReference type="Proteomes" id="UP000179001"/>
    </source>
</evidence>
<dbReference type="InterPro" id="IPR036388">
    <property type="entry name" value="WH-like_DNA-bd_sf"/>
</dbReference>
<dbReference type="AlphaFoldDB" id="A0A1F5T2Y2"/>
<dbReference type="EMBL" id="MFGJ01000001">
    <property type="protein sequence ID" value="OGF33327.1"/>
    <property type="molecule type" value="Genomic_DNA"/>
</dbReference>
<accession>A0A1F5T2Y2</accession>
<dbReference type="SUPFAM" id="SSF46785">
    <property type="entry name" value="Winged helix' DNA-binding domain"/>
    <property type="match status" value="1"/>
</dbReference>
<gene>
    <name evidence="2" type="ORF">A2478_01335</name>
</gene>
<dbReference type="PANTHER" id="PTHR34293:SF1">
    <property type="entry name" value="HTH-TYPE TRANSCRIPTIONAL REGULATOR TRMBL2"/>
    <property type="match status" value="1"/>
</dbReference>
<comment type="caution">
    <text evidence="2">The sequence shown here is derived from an EMBL/GenBank/DDBJ whole genome shotgun (WGS) entry which is preliminary data.</text>
</comment>
<dbReference type="InterPro" id="IPR002831">
    <property type="entry name" value="Tscrpt_reg_TrmB_N"/>
</dbReference>
<reference evidence="2 3" key="1">
    <citation type="journal article" date="2016" name="Nat. Commun.">
        <title>Thousands of microbial genomes shed light on interconnected biogeochemical processes in an aquifer system.</title>
        <authorList>
            <person name="Anantharaman K."/>
            <person name="Brown C.T."/>
            <person name="Hug L.A."/>
            <person name="Sharon I."/>
            <person name="Castelle C.J."/>
            <person name="Probst A.J."/>
            <person name="Thomas B.C."/>
            <person name="Singh A."/>
            <person name="Wilkins M.J."/>
            <person name="Karaoz U."/>
            <person name="Brodie E.L."/>
            <person name="Williams K.H."/>
            <person name="Hubbard S.S."/>
            <person name="Banfield J.F."/>
        </authorList>
    </citation>
    <scope>NUCLEOTIDE SEQUENCE [LARGE SCALE GENOMIC DNA]</scope>
</reference>
<dbReference type="InterPro" id="IPR051797">
    <property type="entry name" value="TrmB-like"/>
</dbReference>
<name>A0A1F5T2Y2_9BACT</name>
<dbReference type="PANTHER" id="PTHR34293">
    <property type="entry name" value="HTH-TYPE TRANSCRIPTIONAL REGULATOR TRMBL2"/>
    <property type="match status" value="1"/>
</dbReference>
<evidence type="ECO:0000259" key="1">
    <source>
        <dbReference type="Pfam" id="PF01978"/>
    </source>
</evidence>
<dbReference type="STRING" id="1798002.A2478_01335"/>
<dbReference type="Gene3D" id="1.10.10.10">
    <property type="entry name" value="Winged helix-like DNA-binding domain superfamily/Winged helix DNA-binding domain"/>
    <property type="match status" value="1"/>
</dbReference>